<dbReference type="NCBIfam" id="NF008686">
    <property type="entry name" value="PRK11705.1"/>
    <property type="match status" value="1"/>
</dbReference>
<feature type="active site" evidence="6">
    <location>
        <position position="375"/>
    </location>
</feature>
<protein>
    <submittedName>
        <fullName evidence="8">Cyclopropane-fatty-acyl-phospholipid synthase</fullName>
    </submittedName>
</protein>
<accession>A0A2I6S4D8</accession>
<dbReference type="Proteomes" id="UP000242205">
    <property type="component" value="Chromosome"/>
</dbReference>
<dbReference type="Gene3D" id="3.40.50.150">
    <property type="entry name" value="Vaccinia Virus protein VP39"/>
    <property type="match status" value="1"/>
</dbReference>
<keyword evidence="3" id="KW-0808">Transferase</keyword>
<dbReference type="SUPFAM" id="SSF53335">
    <property type="entry name" value="S-adenosyl-L-methionine-dependent methyltransferases"/>
    <property type="match status" value="1"/>
</dbReference>
<dbReference type="RefSeq" id="WP_102246187.1">
    <property type="nucleotide sequence ID" value="NZ_CP025682.1"/>
</dbReference>
<reference evidence="8 9" key="1">
    <citation type="submission" date="2018-01" db="EMBL/GenBank/DDBJ databases">
        <authorList>
            <person name="Fu G.-Y."/>
        </authorList>
    </citation>
    <scope>NUCLEOTIDE SEQUENCE [LARGE SCALE GENOMIC DNA]</scope>
    <source>
        <strain evidence="8 9">SY39</strain>
    </source>
</reference>
<gene>
    <name evidence="8" type="ORF">C0099_03660</name>
</gene>
<dbReference type="GO" id="GO:0032259">
    <property type="term" value="P:methylation"/>
    <property type="evidence" value="ECO:0007669"/>
    <property type="project" value="UniProtKB-KW"/>
</dbReference>
<evidence type="ECO:0000256" key="7">
    <source>
        <dbReference type="SAM" id="MobiDB-lite"/>
    </source>
</evidence>
<evidence type="ECO:0000313" key="8">
    <source>
        <dbReference type="EMBL" id="AUN94115.1"/>
    </source>
</evidence>
<dbReference type="GO" id="GO:0008168">
    <property type="term" value="F:methyltransferase activity"/>
    <property type="evidence" value="ECO:0007669"/>
    <property type="project" value="UniProtKB-KW"/>
</dbReference>
<dbReference type="Pfam" id="PF02353">
    <property type="entry name" value="CMAS"/>
    <property type="match status" value="1"/>
</dbReference>
<evidence type="ECO:0000256" key="3">
    <source>
        <dbReference type="ARBA" id="ARBA00022679"/>
    </source>
</evidence>
<dbReference type="OrthoDB" id="9782855at2"/>
<keyword evidence="5" id="KW-0443">Lipid metabolism</keyword>
<evidence type="ECO:0000256" key="4">
    <source>
        <dbReference type="ARBA" id="ARBA00022691"/>
    </source>
</evidence>
<evidence type="ECO:0000256" key="1">
    <source>
        <dbReference type="ARBA" id="ARBA00010815"/>
    </source>
</evidence>
<keyword evidence="2" id="KW-0489">Methyltransferase</keyword>
<dbReference type="InterPro" id="IPR029063">
    <property type="entry name" value="SAM-dependent_MTases_sf"/>
</dbReference>
<name>A0A2I6S4D8_9RHOO</name>
<evidence type="ECO:0000256" key="5">
    <source>
        <dbReference type="ARBA" id="ARBA00023098"/>
    </source>
</evidence>
<dbReference type="CDD" id="cd02440">
    <property type="entry name" value="AdoMet_MTases"/>
    <property type="match status" value="1"/>
</dbReference>
<proteinExistence type="inferred from homology"/>
<dbReference type="PANTHER" id="PTHR43667:SF1">
    <property type="entry name" value="CYCLOPROPANE-FATTY-ACYL-PHOSPHOLIPID SYNTHASE"/>
    <property type="match status" value="1"/>
</dbReference>
<dbReference type="GO" id="GO:0008610">
    <property type="term" value="P:lipid biosynthetic process"/>
    <property type="evidence" value="ECO:0007669"/>
    <property type="project" value="InterPro"/>
</dbReference>
<dbReference type="KEGG" id="atw:C0099_03660"/>
<dbReference type="InterPro" id="IPR050723">
    <property type="entry name" value="CFA/CMAS"/>
</dbReference>
<evidence type="ECO:0000313" key="9">
    <source>
        <dbReference type="Proteomes" id="UP000242205"/>
    </source>
</evidence>
<evidence type="ECO:0000256" key="6">
    <source>
        <dbReference type="PIRSR" id="PIRSR003085-1"/>
    </source>
</evidence>
<dbReference type="PIRSF" id="PIRSF003085">
    <property type="entry name" value="CMAS"/>
    <property type="match status" value="1"/>
</dbReference>
<keyword evidence="4" id="KW-0949">S-adenosyl-L-methionine</keyword>
<dbReference type="InterPro" id="IPR003333">
    <property type="entry name" value="CMAS"/>
</dbReference>
<sequence>MEQASSAETSQRRPARSGLGSRIPPHVPAAPRRKSRLALDAVADLLAEADVRIDGDRPWDLRFHHPDTAERILARGSLGLGQSYMDGWWDCDRLDEFFARVLAAQLDEKVANTALIVAGLRARLFNLQNMRRAWQVGQEHYDIGNDFFEAMLDPHMAYTCGYWAEAQTLEEAQTAKLDLICRKLGLAPGMTLLDIGCGWGSLMRYAAREYGARCSGVTISREQADYGAALCEGLPVDFLLKDYRELDGSFDRIASVGMFEHVGQKNYRTYFETARRVLADDGLFVLHTIGKNRRGVPTDPWIERYIFPNGALPSMGEIADTAEEFFVVEDVHNFGADYDRTLMAWHANFEAAWPRFAERYGERFYRMWRYYLLACAGTFRARTTQLWQFVLSPKGTPGGYRCPR</sequence>
<dbReference type="PANTHER" id="PTHR43667">
    <property type="entry name" value="CYCLOPROPANE-FATTY-ACYL-PHOSPHOLIPID SYNTHASE"/>
    <property type="match status" value="1"/>
</dbReference>
<keyword evidence="9" id="KW-1185">Reference proteome</keyword>
<feature type="region of interest" description="Disordered" evidence="7">
    <location>
        <begin position="1"/>
        <end position="32"/>
    </location>
</feature>
<comment type="similarity">
    <text evidence="1">Belongs to the CFA/CMAS family.</text>
</comment>
<organism evidence="8 9">
    <name type="scientific">Pseudazoarcus pumilus</name>
    <dbReference type="NCBI Taxonomy" id="2067960"/>
    <lineage>
        <taxon>Bacteria</taxon>
        <taxon>Pseudomonadati</taxon>
        <taxon>Pseudomonadota</taxon>
        <taxon>Betaproteobacteria</taxon>
        <taxon>Rhodocyclales</taxon>
        <taxon>Zoogloeaceae</taxon>
        <taxon>Pseudazoarcus</taxon>
    </lineage>
</organism>
<evidence type="ECO:0000256" key="2">
    <source>
        <dbReference type="ARBA" id="ARBA00022603"/>
    </source>
</evidence>
<dbReference type="EMBL" id="CP025682">
    <property type="protein sequence ID" value="AUN94115.1"/>
    <property type="molecule type" value="Genomic_DNA"/>
</dbReference>
<dbReference type="AlphaFoldDB" id="A0A2I6S4D8"/>